<evidence type="ECO:0000256" key="2">
    <source>
        <dbReference type="SAM" id="SignalP"/>
    </source>
</evidence>
<dbReference type="AlphaFoldDB" id="W7DX99"/>
<feature type="chain" id="PRO_5004893490" evidence="2">
    <location>
        <begin position="19"/>
        <end position="115"/>
    </location>
</feature>
<comment type="caution">
    <text evidence="3">The sequence shown here is derived from an EMBL/GenBank/DDBJ whole genome shotgun (WGS) entry which is preliminary data.</text>
</comment>
<dbReference type="STRING" id="1208583.COMX_03730"/>
<evidence type="ECO:0000313" key="3">
    <source>
        <dbReference type="EMBL" id="EUK18828.1"/>
    </source>
</evidence>
<keyword evidence="1" id="KW-0175">Coiled coil</keyword>
<protein>
    <submittedName>
        <fullName evidence="3">Uncharacterized protein</fullName>
    </submittedName>
</protein>
<name>W7DX99_9PROT</name>
<keyword evidence="2" id="KW-0732">Signal</keyword>
<keyword evidence="4" id="KW-1185">Reference proteome</keyword>
<proteinExistence type="predicted"/>
<dbReference type="Proteomes" id="UP000019250">
    <property type="component" value="Unassembled WGS sequence"/>
</dbReference>
<evidence type="ECO:0000313" key="4">
    <source>
        <dbReference type="Proteomes" id="UP000019250"/>
    </source>
</evidence>
<feature type="signal peptide" evidence="2">
    <location>
        <begin position="1"/>
        <end position="18"/>
    </location>
</feature>
<accession>W7DX99</accession>
<dbReference type="EMBL" id="ATSX01000001">
    <property type="protein sequence ID" value="EUK18828.1"/>
    <property type="molecule type" value="Genomic_DNA"/>
</dbReference>
<dbReference type="RefSeq" id="WP_034337178.1">
    <property type="nucleotide sequence ID" value="NZ_ATSX01000001.1"/>
</dbReference>
<sequence length="115" mass="13268">MKKLLLASMLAFGLPAVAYGQSDDAPSLMKMIEDKTHVCKNIQGNMKQILEQQKECEQREDNFKKLEKLGWCLGLQYNSNRGAFWMRCNKKERNDITIPYGQSELYFNGGLVSHY</sequence>
<gene>
    <name evidence="3" type="ORF">COMX_03730</name>
</gene>
<feature type="coiled-coil region" evidence="1">
    <location>
        <begin position="39"/>
        <end position="69"/>
    </location>
</feature>
<organism evidence="3 4">
    <name type="scientific">Commensalibacter papalotli</name>
    <name type="common">ex Servin-Garciduenas et al. 2014</name>
    <dbReference type="NCBI Taxonomy" id="1208583"/>
    <lineage>
        <taxon>Bacteria</taxon>
        <taxon>Pseudomonadati</taxon>
        <taxon>Pseudomonadota</taxon>
        <taxon>Alphaproteobacteria</taxon>
        <taxon>Acetobacterales</taxon>
        <taxon>Acetobacteraceae</taxon>
    </lineage>
</organism>
<reference evidence="3 4" key="1">
    <citation type="journal article" date="2014" name="Genome Announc.">
        <title>Draft Genome Sequence of Commensalibacter papalotli MX01, a Symbiont Identified from the Guts of Overwintering Monarch Butterflies.</title>
        <authorList>
            <person name="Servin-Garciduenas L.E."/>
            <person name="Sanchez-Quinto A."/>
            <person name="Martinez-Romero E."/>
        </authorList>
    </citation>
    <scope>NUCLEOTIDE SEQUENCE [LARGE SCALE GENOMIC DNA]</scope>
    <source>
        <strain evidence="4">MX-MONARCH01</strain>
    </source>
</reference>
<evidence type="ECO:0000256" key="1">
    <source>
        <dbReference type="SAM" id="Coils"/>
    </source>
</evidence>